<comment type="caution">
    <text evidence="2">The sequence shown here is derived from an EMBL/GenBank/DDBJ whole genome shotgun (WGS) entry which is preliminary data.</text>
</comment>
<organism evidence="2 3">
    <name type="scientific">Blautia obeum</name>
    <dbReference type="NCBI Taxonomy" id="40520"/>
    <lineage>
        <taxon>Bacteria</taxon>
        <taxon>Bacillati</taxon>
        <taxon>Bacillota</taxon>
        <taxon>Clostridia</taxon>
        <taxon>Lachnospirales</taxon>
        <taxon>Lachnospiraceae</taxon>
        <taxon>Blautia</taxon>
    </lineage>
</organism>
<dbReference type="EMBL" id="QSHL01000014">
    <property type="protein sequence ID" value="RHC03368.1"/>
    <property type="molecule type" value="Genomic_DNA"/>
</dbReference>
<name>A0A454HEG1_9FIRM</name>
<accession>A0A454HEG1</accession>
<reference evidence="3 4" key="1">
    <citation type="submission" date="2018-08" db="EMBL/GenBank/DDBJ databases">
        <title>A genome reference for cultivated species of the human gut microbiota.</title>
        <authorList>
            <person name="Zou Y."/>
            <person name="Xue W."/>
            <person name="Luo G."/>
        </authorList>
    </citation>
    <scope>NUCLEOTIDE SEQUENCE [LARGE SCALE GENOMIC DNA]</scope>
    <source>
        <strain evidence="1 4">AF29-2BH</strain>
        <strain evidence="2 3">AM37-4AC</strain>
    </source>
</reference>
<evidence type="ECO:0000313" key="2">
    <source>
        <dbReference type="EMBL" id="RHC03368.1"/>
    </source>
</evidence>
<evidence type="ECO:0000313" key="4">
    <source>
        <dbReference type="Proteomes" id="UP000283585"/>
    </source>
</evidence>
<dbReference type="Proteomes" id="UP000283585">
    <property type="component" value="Unassembled WGS sequence"/>
</dbReference>
<sequence>MKQIKNSEYEEFQKYLHNKNNGRILTLDGLRLIYQANDYDAEKIGQHFLEVLPKILQSEK</sequence>
<proteinExistence type="predicted"/>
<protein>
    <submittedName>
        <fullName evidence="2">Cytochrome C</fullName>
    </submittedName>
</protein>
<gene>
    <name evidence="2" type="ORF">DW859_15030</name>
    <name evidence="1" type="ORF">DWZ12_16135</name>
</gene>
<dbReference type="AlphaFoldDB" id="A0A454HEG1"/>
<evidence type="ECO:0000313" key="3">
    <source>
        <dbReference type="Proteomes" id="UP000265808"/>
    </source>
</evidence>
<dbReference type="EMBL" id="QRSS01000035">
    <property type="protein sequence ID" value="RGQ02281.1"/>
    <property type="molecule type" value="Genomic_DNA"/>
</dbReference>
<evidence type="ECO:0000313" key="1">
    <source>
        <dbReference type="EMBL" id="RGQ02281.1"/>
    </source>
</evidence>
<dbReference type="Proteomes" id="UP000265808">
    <property type="component" value="Unassembled WGS sequence"/>
</dbReference>
<dbReference type="RefSeq" id="WP_117998296.1">
    <property type="nucleotide sequence ID" value="NZ_QRSS01000035.1"/>
</dbReference>